<feature type="domain" description="Rhodanese" evidence="2">
    <location>
        <begin position="277"/>
        <end position="311"/>
    </location>
</feature>
<dbReference type="GO" id="GO:0005829">
    <property type="term" value="C:cytosol"/>
    <property type="evidence" value="ECO:0007669"/>
    <property type="project" value="TreeGrafter"/>
</dbReference>
<evidence type="ECO:0000259" key="2">
    <source>
        <dbReference type="PROSITE" id="PS50206"/>
    </source>
</evidence>
<organism evidence="3 4">
    <name type="scientific">Reyranella soli</name>
    <dbReference type="NCBI Taxonomy" id="1230389"/>
    <lineage>
        <taxon>Bacteria</taxon>
        <taxon>Pseudomonadati</taxon>
        <taxon>Pseudomonadota</taxon>
        <taxon>Alphaproteobacteria</taxon>
        <taxon>Hyphomicrobiales</taxon>
        <taxon>Reyranellaceae</taxon>
        <taxon>Reyranella</taxon>
    </lineage>
</organism>
<evidence type="ECO:0000313" key="4">
    <source>
        <dbReference type="Proteomes" id="UP000321058"/>
    </source>
</evidence>
<dbReference type="PROSITE" id="PS50206">
    <property type="entry name" value="RHODANESE_3"/>
    <property type="match status" value="1"/>
</dbReference>
<dbReference type="CDD" id="cd00757">
    <property type="entry name" value="ThiF_MoeB_HesA_family"/>
    <property type="match status" value="1"/>
</dbReference>
<dbReference type="InterPro" id="IPR000594">
    <property type="entry name" value="ThiF_NAD_FAD-bd"/>
</dbReference>
<dbReference type="GO" id="GO:0008641">
    <property type="term" value="F:ubiquitin-like modifier activating enzyme activity"/>
    <property type="evidence" value="ECO:0007669"/>
    <property type="project" value="InterPro"/>
</dbReference>
<sequence>MSDRYARQVVLPDVGAEGQARLAVASVLVVGAGGLGCPVLQYLAGAGVGRLTIVDHDTVEETNLHRQPLYAMADIGKPKAETAAAVLKRFNPAIEATPVVARLTPQNAATLVAGADLVIDAADSFAVSYILSDVCHVTAKPLVSASVIGMTGYAGAFCGGGPSYRAVFPDVSVDGGTCASVGVLGTAVAVLGSLQAHLALHLLLGLEPSVLGRVVTFDARRMAFGGFGFAGTPEPDRYVPFIAPEAVMAGDLVVDLRGVDEAPEPFAGGRRLSVETVEDLVMEPPPSARIVLCCRSGQRALAAADKLRERGAVDLALVALG</sequence>
<dbReference type="InterPro" id="IPR045886">
    <property type="entry name" value="ThiF/MoeB/HesA"/>
</dbReference>
<comment type="caution">
    <text evidence="3">The sequence shown here is derived from an EMBL/GenBank/DDBJ whole genome shotgun (WGS) entry which is preliminary data.</text>
</comment>
<proteinExistence type="inferred from homology"/>
<dbReference type="RefSeq" id="WP_147155527.1">
    <property type="nucleotide sequence ID" value="NZ_BKAJ01000152.1"/>
</dbReference>
<dbReference type="InterPro" id="IPR036873">
    <property type="entry name" value="Rhodanese-like_dom_sf"/>
</dbReference>
<dbReference type="SUPFAM" id="SSF52821">
    <property type="entry name" value="Rhodanese/Cell cycle control phosphatase"/>
    <property type="match status" value="1"/>
</dbReference>
<dbReference type="Proteomes" id="UP000321058">
    <property type="component" value="Unassembled WGS sequence"/>
</dbReference>
<dbReference type="FunFam" id="3.40.50.720:FF:000080">
    <property type="entry name" value="Thiazole biosynthesis adenylyltransferase ThiF"/>
    <property type="match status" value="1"/>
</dbReference>
<accession>A0A512NMJ3</accession>
<dbReference type="PANTHER" id="PTHR10953">
    <property type="entry name" value="UBIQUITIN-ACTIVATING ENZYME E1"/>
    <property type="match status" value="1"/>
</dbReference>
<dbReference type="Gene3D" id="3.40.50.720">
    <property type="entry name" value="NAD(P)-binding Rossmann-like Domain"/>
    <property type="match status" value="1"/>
</dbReference>
<reference evidence="3 4" key="1">
    <citation type="submission" date="2019-07" db="EMBL/GenBank/DDBJ databases">
        <title>Whole genome shotgun sequence of Reyranella soli NBRC 108950.</title>
        <authorList>
            <person name="Hosoyama A."/>
            <person name="Uohara A."/>
            <person name="Ohji S."/>
            <person name="Ichikawa N."/>
        </authorList>
    </citation>
    <scope>NUCLEOTIDE SEQUENCE [LARGE SCALE GENOMIC DNA]</scope>
    <source>
        <strain evidence="3 4">NBRC 108950</strain>
    </source>
</reference>
<dbReference type="GO" id="GO:0008146">
    <property type="term" value="F:sulfotransferase activity"/>
    <property type="evidence" value="ECO:0007669"/>
    <property type="project" value="TreeGrafter"/>
</dbReference>
<dbReference type="Pfam" id="PF00899">
    <property type="entry name" value="ThiF"/>
    <property type="match status" value="1"/>
</dbReference>
<protein>
    <recommendedName>
        <fullName evidence="2">Rhodanese domain-containing protein</fullName>
    </recommendedName>
</protein>
<dbReference type="EMBL" id="BKAJ01000152">
    <property type="protein sequence ID" value="GEP60161.1"/>
    <property type="molecule type" value="Genomic_DNA"/>
</dbReference>
<dbReference type="GO" id="GO:0004792">
    <property type="term" value="F:thiosulfate-cyanide sulfurtransferase activity"/>
    <property type="evidence" value="ECO:0007669"/>
    <property type="project" value="TreeGrafter"/>
</dbReference>
<evidence type="ECO:0000256" key="1">
    <source>
        <dbReference type="ARBA" id="ARBA00009919"/>
    </source>
</evidence>
<evidence type="ECO:0000313" key="3">
    <source>
        <dbReference type="EMBL" id="GEP60161.1"/>
    </source>
</evidence>
<name>A0A512NMJ3_9HYPH</name>
<gene>
    <name evidence="3" type="ORF">RSO01_73270</name>
</gene>
<dbReference type="InterPro" id="IPR001763">
    <property type="entry name" value="Rhodanese-like_dom"/>
</dbReference>
<dbReference type="CDD" id="cd00158">
    <property type="entry name" value="RHOD"/>
    <property type="match status" value="1"/>
</dbReference>
<dbReference type="AlphaFoldDB" id="A0A512NMJ3"/>
<dbReference type="GO" id="GO:0016779">
    <property type="term" value="F:nucleotidyltransferase activity"/>
    <property type="evidence" value="ECO:0007669"/>
    <property type="project" value="TreeGrafter"/>
</dbReference>
<dbReference type="OrthoDB" id="9804286at2"/>
<comment type="similarity">
    <text evidence="1">Belongs to the HesA/MoeB/ThiF family.</text>
</comment>
<dbReference type="PANTHER" id="PTHR10953:SF102">
    <property type="entry name" value="ADENYLYLTRANSFERASE AND SULFURTRANSFERASE MOCS3"/>
    <property type="match status" value="1"/>
</dbReference>
<dbReference type="InterPro" id="IPR035985">
    <property type="entry name" value="Ubiquitin-activating_enz"/>
</dbReference>
<keyword evidence="4" id="KW-1185">Reference proteome</keyword>
<dbReference type="SUPFAM" id="SSF69572">
    <property type="entry name" value="Activating enzymes of the ubiquitin-like proteins"/>
    <property type="match status" value="1"/>
</dbReference>